<gene>
    <name evidence="14" type="ORF">FB472_0167</name>
</gene>
<keyword evidence="6" id="KW-0479">Metal-binding</keyword>
<keyword evidence="7" id="KW-0378">Hydrolase</keyword>
<dbReference type="PANTHER" id="PTHR43344">
    <property type="entry name" value="PHOSPHOSERINE PHOSPHATASE"/>
    <property type="match status" value="1"/>
</dbReference>
<dbReference type="GO" id="GO:0005737">
    <property type="term" value="C:cytoplasm"/>
    <property type="evidence" value="ECO:0007669"/>
    <property type="project" value="TreeGrafter"/>
</dbReference>
<keyword evidence="15" id="KW-1185">Reference proteome</keyword>
<evidence type="ECO:0000313" key="15">
    <source>
        <dbReference type="Proteomes" id="UP000316560"/>
    </source>
</evidence>
<dbReference type="InterPro" id="IPR036412">
    <property type="entry name" value="HAD-like_sf"/>
</dbReference>
<reference evidence="14 15" key="1">
    <citation type="submission" date="2019-06" db="EMBL/GenBank/DDBJ databases">
        <title>Sequencing the genomes of 1000 actinobacteria strains.</title>
        <authorList>
            <person name="Klenk H.-P."/>
        </authorList>
    </citation>
    <scope>NUCLEOTIDE SEQUENCE [LARGE SCALE GENOMIC DNA]</scope>
    <source>
        <strain evidence="14 15">DSM 21947</strain>
    </source>
</reference>
<feature type="active site" description="Nucleophile" evidence="13">
    <location>
        <position position="11"/>
    </location>
</feature>
<dbReference type="AlphaFoldDB" id="A0A8H2K607"/>
<dbReference type="SFLD" id="SFLDS00003">
    <property type="entry name" value="Haloacid_Dehalogenase"/>
    <property type="match status" value="1"/>
</dbReference>
<dbReference type="InterPro" id="IPR050582">
    <property type="entry name" value="HAD-like_SerB"/>
</dbReference>
<keyword evidence="8" id="KW-0460">Magnesium</keyword>
<evidence type="ECO:0000256" key="11">
    <source>
        <dbReference type="ARBA" id="ARBA00048138"/>
    </source>
</evidence>
<keyword evidence="5" id="KW-0028">Amino-acid biosynthesis</keyword>
<dbReference type="EC" id="3.1.3.3" evidence="4"/>
<evidence type="ECO:0000313" key="14">
    <source>
        <dbReference type="EMBL" id="TQO18647.1"/>
    </source>
</evidence>
<sequence>MPLSTFLVVLDVDSTLIENEAIELLAAHAGSEPEVAEITAKAMNGELDFEQSLRARVATLEGLPERVLGESGRQIRVTRGAEEMIATVVAAGGRVGAVSGGFHELLDPVARKLGLSYARANRLEVVNGILTGKLIGAIIDSRAKADALREWANDSGTPLSGTIAVGDGANDLLMMKAAALSVGITAKPIVRANADVHIDTRDLSALLPLLGLRG</sequence>
<dbReference type="RefSeq" id="WP_141989236.1">
    <property type="nucleotide sequence ID" value="NZ_VFRA01000001.1"/>
</dbReference>
<evidence type="ECO:0000256" key="3">
    <source>
        <dbReference type="ARBA" id="ARBA00009184"/>
    </source>
</evidence>
<feature type="active site" description="Proton donor" evidence="13">
    <location>
        <position position="13"/>
    </location>
</feature>
<dbReference type="GO" id="GO:0006564">
    <property type="term" value="P:L-serine biosynthetic process"/>
    <property type="evidence" value="ECO:0007669"/>
    <property type="project" value="UniProtKB-KW"/>
</dbReference>
<evidence type="ECO:0000256" key="7">
    <source>
        <dbReference type="ARBA" id="ARBA00022801"/>
    </source>
</evidence>
<keyword evidence="9" id="KW-0718">Serine biosynthesis</keyword>
<evidence type="ECO:0000256" key="2">
    <source>
        <dbReference type="ARBA" id="ARBA00005135"/>
    </source>
</evidence>
<dbReference type="SFLD" id="SFLDF00029">
    <property type="entry name" value="phosphoserine_phosphatase"/>
    <property type="match status" value="1"/>
</dbReference>
<dbReference type="EMBL" id="VFRA01000001">
    <property type="protein sequence ID" value="TQO18647.1"/>
    <property type="molecule type" value="Genomic_DNA"/>
</dbReference>
<evidence type="ECO:0000256" key="13">
    <source>
        <dbReference type="PIRSR" id="PIRSR604469-1"/>
    </source>
</evidence>
<dbReference type="Gene3D" id="3.40.50.1000">
    <property type="entry name" value="HAD superfamily/HAD-like"/>
    <property type="match status" value="1"/>
</dbReference>
<dbReference type="GO" id="GO:0000287">
    <property type="term" value="F:magnesium ion binding"/>
    <property type="evidence" value="ECO:0007669"/>
    <property type="project" value="TreeGrafter"/>
</dbReference>
<dbReference type="OrthoDB" id="9792539at2"/>
<evidence type="ECO:0000256" key="12">
    <source>
        <dbReference type="ARBA" id="ARBA00048523"/>
    </source>
</evidence>
<dbReference type="Proteomes" id="UP000316560">
    <property type="component" value="Unassembled WGS sequence"/>
</dbReference>
<evidence type="ECO:0000256" key="10">
    <source>
        <dbReference type="ARBA" id="ARBA00031693"/>
    </source>
</evidence>
<dbReference type="PANTHER" id="PTHR43344:SF2">
    <property type="entry name" value="PHOSPHOSERINE PHOSPHATASE"/>
    <property type="match status" value="1"/>
</dbReference>
<comment type="caution">
    <text evidence="14">The sequence shown here is derived from an EMBL/GenBank/DDBJ whole genome shotgun (WGS) entry which is preliminary data.</text>
</comment>
<evidence type="ECO:0000256" key="9">
    <source>
        <dbReference type="ARBA" id="ARBA00023299"/>
    </source>
</evidence>
<evidence type="ECO:0000256" key="8">
    <source>
        <dbReference type="ARBA" id="ARBA00022842"/>
    </source>
</evidence>
<dbReference type="UniPathway" id="UPA00135">
    <property type="reaction ID" value="UER00198"/>
</dbReference>
<comment type="similarity">
    <text evidence="3">Belongs to the HAD-like hydrolase superfamily. SerB family.</text>
</comment>
<evidence type="ECO:0000256" key="4">
    <source>
        <dbReference type="ARBA" id="ARBA00012640"/>
    </source>
</evidence>
<protein>
    <recommendedName>
        <fullName evidence="4">phosphoserine phosphatase</fullName>
        <ecNumber evidence="4">3.1.3.3</ecNumber>
    </recommendedName>
    <alternativeName>
        <fullName evidence="10">O-phosphoserine phosphohydrolase</fullName>
    </alternativeName>
</protein>
<comment type="catalytic activity">
    <reaction evidence="11">
        <text>O-phospho-L-serine + H2O = L-serine + phosphate</text>
        <dbReference type="Rhea" id="RHEA:21208"/>
        <dbReference type="ChEBI" id="CHEBI:15377"/>
        <dbReference type="ChEBI" id="CHEBI:33384"/>
        <dbReference type="ChEBI" id="CHEBI:43474"/>
        <dbReference type="ChEBI" id="CHEBI:57524"/>
        <dbReference type="EC" id="3.1.3.3"/>
    </reaction>
</comment>
<evidence type="ECO:0000256" key="6">
    <source>
        <dbReference type="ARBA" id="ARBA00022723"/>
    </source>
</evidence>
<accession>A0A8H2K607</accession>
<organism evidence="14 15">
    <name type="scientific">Rhodoglobus vestalii</name>
    <dbReference type="NCBI Taxonomy" id="193384"/>
    <lineage>
        <taxon>Bacteria</taxon>
        <taxon>Bacillati</taxon>
        <taxon>Actinomycetota</taxon>
        <taxon>Actinomycetes</taxon>
        <taxon>Micrococcales</taxon>
        <taxon>Microbacteriaceae</taxon>
        <taxon>Rhodoglobus</taxon>
    </lineage>
</organism>
<dbReference type="GO" id="GO:0036424">
    <property type="term" value="F:L-phosphoserine phosphatase activity"/>
    <property type="evidence" value="ECO:0007669"/>
    <property type="project" value="InterPro"/>
</dbReference>
<dbReference type="SFLD" id="SFLDG01136">
    <property type="entry name" value="C1.6:_Phosphoserine_Phosphatas"/>
    <property type="match status" value="1"/>
</dbReference>
<dbReference type="NCBIfam" id="TIGR01488">
    <property type="entry name" value="HAD-SF-IB"/>
    <property type="match status" value="1"/>
</dbReference>
<comment type="pathway">
    <text evidence="2">Amino-acid biosynthesis; L-serine biosynthesis; L-serine from 3-phospho-D-glycerate: step 3/3.</text>
</comment>
<dbReference type="SFLD" id="SFLDG01137">
    <property type="entry name" value="C1.6.1:_Phosphoserine_Phosphat"/>
    <property type="match status" value="1"/>
</dbReference>
<name>A0A8H2K607_9MICO</name>
<evidence type="ECO:0000256" key="5">
    <source>
        <dbReference type="ARBA" id="ARBA00022605"/>
    </source>
</evidence>
<dbReference type="InterPro" id="IPR023214">
    <property type="entry name" value="HAD_sf"/>
</dbReference>
<proteinExistence type="inferred from homology"/>
<dbReference type="NCBIfam" id="TIGR00338">
    <property type="entry name" value="serB"/>
    <property type="match status" value="1"/>
</dbReference>
<comment type="catalytic activity">
    <reaction evidence="12">
        <text>O-phospho-D-serine + H2O = D-serine + phosphate</text>
        <dbReference type="Rhea" id="RHEA:24873"/>
        <dbReference type="ChEBI" id="CHEBI:15377"/>
        <dbReference type="ChEBI" id="CHEBI:35247"/>
        <dbReference type="ChEBI" id="CHEBI:43474"/>
        <dbReference type="ChEBI" id="CHEBI:58680"/>
        <dbReference type="EC" id="3.1.3.3"/>
    </reaction>
</comment>
<dbReference type="Pfam" id="PF12710">
    <property type="entry name" value="HAD"/>
    <property type="match status" value="1"/>
</dbReference>
<evidence type="ECO:0000256" key="1">
    <source>
        <dbReference type="ARBA" id="ARBA00001946"/>
    </source>
</evidence>
<dbReference type="SUPFAM" id="SSF56784">
    <property type="entry name" value="HAD-like"/>
    <property type="match status" value="1"/>
</dbReference>
<comment type="cofactor">
    <cofactor evidence="1">
        <name>Mg(2+)</name>
        <dbReference type="ChEBI" id="CHEBI:18420"/>
    </cofactor>
</comment>
<dbReference type="InterPro" id="IPR004469">
    <property type="entry name" value="PSP"/>
</dbReference>